<keyword evidence="4" id="KW-0963">Cytoplasm</keyword>
<name>A0A7J7JR89_BUGNE</name>
<comment type="caution">
    <text evidence="11">The sequence shown here is derived from an EMBL/GenBank/DDBJ whole genome shotgun (WGS) entry which is preliminary data.</text>
</comment>
<gene>
    <name evidence="11" type="ORF">EB796_012835</name>
</gene>
<evidence type="ECO:0000313" key="12">
    <source>
        <dbReference type="Proteomes" id="UP000593567"/>
    </source>
</evidence>
<evidence type="ECO:0000313" key="11">
    <source>
        <dbReference type="EMBL" id="KAF6028850.1"/>
    </source>
</evidence>
<keyword evidence="8" id="KW-0131">Cell cycle</keyword>
<reference evidence="11" key="1">
    <citation type="submission" date="2020-06" db="EMBL/GenBank/DDBJ databases">
        <title>Draft genome of Bugula neritina, a colonial animal packing powerful symbionts and potential medicines.</title>
        <authorList>
            <person name="Rayko M."/>
        </authorList>
    </citation>
    <scope>NUCLEOTIDE SEQUENCE [LARGE SCALE GENOMIC DNA]</scope>
    <source>
        <strain evidence="11">Kwan_BN1</strain>
    </source>
</reference>
<evidence type="ECO:0000256" key="7">
    <source>
        <dbReference type="ARBA" id="ARBA00023212"/>
    </source>
</evidence>
<keyword evidence="12" id="KW-1185">Reference proteome</keyword>
<evidence type="ECO:0000256" key="8">
    <source>
        <dbReference type="ARBA" id="ARBA00023306"/>
    </source>
</evidence>
<evidence type="ECO:0000256" key="1">
    <source>
        <dbReference type="ARBA" id="ARBA00004114"/>
    </source>
</evidence>
<dbReference type="GO" id="GO:0005814">
    <property type="term" value="C:centriole"/>
    <property type="evidence" value="ECO:0007669"/>
    <property type="project" value="UniProtKB-SubCell"/>
</dbReference>
<evidence type="ECO:0000256" key="9">
    <source>
        <dbReference type="ARBA" id="ARBA00031694"/>
    </source>
</evidence>
<keyword evidence="5" id="KW-0677">Repeat</keyword>
<keyword evidence="6" id="KW-0175">Coiled coil</keyword>
<comment type="subcellular location">
    <subcellularLocation>
        <location evidence="1">Cytoplasm</location>
        <location evidence="1">Cytoskeleton</location>
        <location evidence="1">Microtubule organizing center</location>
        <location evidence="1">Centrosome</location>
        <location evidence="1">Centriole</location>
    </subcellularLocation>
</comment>
<proteinExistence type="inferred from homology"/>
<dbReference type="Proteomes" id="UP000593567">
    <property type="component" value="Unassembled WGS sequence"/>
</dbReference>
<protein>
    <recommendedName>
        <fullName evidence="3">Centrosomal protein POC5</fullName>
    </recommendedName>
    <alternativeName>
        <fullName evidence="9">Protein of centriole 5</fullName>
    </alternativeName>
</protein>
<keyword evidence="7" id="KW-0206">Cytoskeleton</keyword>
<dbReference type="AlphaFoldDB" id="A0A7J7JR89"/>
<evidence type="ECO:0000256" key="2">
    <source>
        <dbReference type="ARBA" id="ARBA00010411"/>
    </source>
</evidence>
<evidence type="ECO:0000256" key="3">
    <source>
        <dbReference type="ARBA" id="ARBA00014910"/>
    </source>
</evidence>
<evidence type="ECO:0000256" key="5">
    <source>
        <dbReference type="ARBA" id="ARBA00022737"/>
    </source>
</evidence>
<accession>A0A7J7JR89</accession>
<dbReference type="PANTHER" id="PTHR28618">
    <property type="entry name" value="CENTROSOMAL PROTEIN POC5"/>
    <property type="match status" value="1"/>
</dbReference>
<organism evidence="11 12">
    <name type="scientific">Bugula neritina</name>
    <name type="common">Brown bryozoan</name>
    <name type="synonym">Sertularia neritina</name>
    <dbReference type="NCBI Taxonomy" id="10212"/>
    <lineage>
        <taxon>Eukaryota</taxon>
        <taxon>Metazoa</taxon>
        <taxon>Spiralia</taxon>
        <taxon>Lophotrochozoa</taxon>
        <taxon>Bryozoa</taxon>
        <taxon>Gymnolaemata</taxon>
        <taxon>Cheilostomatida</taxon>
        <taxon>Flustrina</taxon>
        <taxon>Buguloidea</taxon>
        <taxon>Bugulidae</taxon>
        <taxon>Bugula</taxon>
    </lineage>
</organism>
<sequence>MVTRTQMLPPGQTVRSVELAPSASDLSDIERKLDLWSRQLNSNIIDEISRLRIKLLENARHKLQTTESRHAGEINTMYNELEGLKELLHTYEVSIERKDGVISNLTRSLQNQKEKFDTMKTFTDWKLQFAAKKQEVCVCVLTAALSAALY</sequence>
<dbReference type="InterPro" id="IPR033351">
    <property type="entry name" value="POC5"/>
</dbReference>
<comment type="function">
    <text evidence="10">Essential for the assembly of the distal half of centrioles, required for centriole elongation. Acts as a negative regulator of centriole elongation.</text>
</comment>
<dbReference type="OrthoDB" id="10064898at2759"/>
<evidence type="ECO:0000256" key="6">
    <source>
        <dbReference type="ARBA" id="ARBA00023054"/>
    </source>
</evidence>
<comment type="similarity">
    <text evidence="2">Belongs to the POC5 family.</text>
</comment>
<dbReference type="EMBL" id="VXIV02001900">
    <property type="protein sequence ID" value="KAF6028850.1"/>
    <property type="molecule type" value="Genomic_DNA"/>
</dbReference>
<dbReference type="PANTHER" id="PTHR28618:SF1">
    <property type="entry name" value="CENTROSOMAL PROTEIN POC5"/>
    <property type="match status" value="1"/>
</dbReference>
<evidence type="ECO:0000256" key="4">
    <source>
        <dbReference type="ARBA" id="ARBA00022490"/>
    </source>
</evidence>
<evidence type="ECO:0000256" key="10">
    <source>
        <dbReference type="ARBA" id="ARBA00049959"/>
    </source>
</evidence>